<keyword evidence="8" id="KW-1185">Reference proteome</keyword>
<dbReference type="InterPro" id="IPR050121">
    <property type="entry name" value="Cytochrome_P450_monoxygenase"/>
</dbReference>
<evidence type="ECO:0000256" key="1">
    <source>
        <dbReference type="ARBA" id="ARBA00001971"/>
    </source>
</evidence>
<evidence type="ECO:0000256" key="4">
    <source>
        <dbReference type="ARBA" id="ARBA00023004"/>
    </source>
</evidence>
<feature type="transmembrane region" description="Helical" evidence="6">
    <location>
        <begin position="21"/>
        <end position="41"/>
    </location>
</feature>
<reference evidence="7 8" key="1">
    <citation type="submission" date="2023-01" db="EMBL/GenBank/DDBJ databases">
        <title>Analysis of 21 Apiospora genomes using comparative genomics revels a genus with tremendous synthesis potential of carbohydrate active enzymes and secondary metabolites.</title>
        <authorList>
            <person name="Sorensen T."/>
        </authorList>
    </citation>
    <scope>NUCLEOTIDE SEQUENCE [LARGE SCALE GENOMIC DNA]</scope>
    <source>
        <strain evidence="7 8">CBS 114990</strain>
    </source>
</reference>
<dbReference type="SUPFAM" id="SSF48264">
    <property type="entry name" value="Cytochrome P450"/>
    <property type="match status" value="1"/>
</dbReference>
<keyword evidence="5" id="KW-0560">Oxidoreductase</keyword>
<gene>
    <name evidence="7" type="ORF">PG997_011904</name>
</gene>
<keyword evidence="6" id="KW-0472">Membrane</keyword>
<evidence type="ECO:0000313" key="7">
    <source>
        <dbReference type="EMBL" id="KAK8065157.1"/>
    </source>
</evidence>
<sequence>MHSPSLLSFETLGASVLNSGVVLRLLGAWLVYRLLLALYNISPFHPLYKFPGPRLAAATFIYEFWYDFVRHGRYVNEIRNMHEIHGPIVRINPEELHCNDSSFVNEIYPGGGRIRDKHQHYLNANVGPVAVTAFGTQAHELHRLRRGALNRFFSKAQMGKLEPSVRRLVQQLCDKLLGWTDKPIDLTLAYNCLTGDTISQYAFGAPRGFLDHEGWDHNYKGALEGFTTYVYFWRFFPPLGGLVSLAPYFLWCIPETFALLMRELYVTIPGHVRDAAGTVFTDLLDADLPPDEKTVYRLAADGFSLTGAGTETTANMLTCATYFVLAHPDVRQRLERALECNGIDPTGKDLDWARLEQMPYLYGVVHETLRMCHGISTRLARIARTEDLVYRSQEGSLWGTAFEYVIPRGTPIGMSAGLTHRDPSVFPDPEAFRPERWVTEKGERNTGLEKYLLSFSKGSRICLGMNLAMCELYLTIAAVVLRVAPRMRLVSKSDDFVTMDHEVIIPKPKKGTKPITVVISPE</sequence>
<dbReference type="PRINTS" id="PR00385">
    <property type="entry name" value="P450"/>
</dbReference>
<evidence type="ECO:0000256" key="3">
    <source>
        <dbReference type="ARBA" id="ARBA00022723"/>
    </source>
</evidence>
<dbReference type="InterPro" id="IPR036396">
    <property type="entry name" value="Cyt_P450_sf"/>
</dbReference>
<dbReference type="InterPro" id="IPR017972">
    <property type="entry name" value="Cyt_P450_CS"/>
</dbReference>
<keyword evidence="5" id="KW-0503">Monooxygenase</keyword>
<protein>
    <submittedName>
        <fullName evidence="7">Trichodiene oxygenase</fullName>
    </submittedName>
</protein>
<dbReference type="EMBL" id="JAQQWN010000009">
    <property type="protein sequence ID" value="KAK8065157.1"/>
    <property type="molecule type" value="Genomic_DNA"/>
</dbReference>
<dbReference type="PROSITE" id="PS00086">
    <property type="entry name" value="CYTOCHROME_P450"/>
    <property type="match status" value="1"/>
</dbReference>
<evidence type="ECO:0000313" key="8">
    <source>
        <dbReference type="Proteomes" id="UP001433268"/>
    </source>
</evidence>
<comment type="caution">
    <text evidence="7">The sequence shown here is derived from an EMBL/GenBank/DDBJ whole genome shotgun (WGS) entry which is preliminary data.</text>
</comment>
<keyword evidence="2 5" id="KW-0349">Heme</keyword>
<dbReference type="PANTHER" id="PTHR24305:SF147">
    <property type="entry name" value="P450, PUTATIVE (EUROFUNG)-RELATED"/>
    <property type="match status" value="1"/>
</dbReference>
<dbReference type="Proteomes" id="UP001433268">
    <property type="component" value="Unassembled WGS sequence"/>
</dbReference>
<keyword evidence="6" id="KW-0812">Transmembrane</keyword>
<dbReference type="PRINTS" id="PR00463">
    <property type="entry name" value="EP450I"/>
</dbReference>
<name>A0ABR1V1W8_9PEZI</name>
<dbReference type="Gene3D" id="1.10.630.10">
    <property type="entry name" value="Cytochrome P450"/>
    <property type="match status" value="1"/>
</dbReference>
<accession>A0ABR1V1W8</accession>
<keyword evidence="6" id="KW-1133">Transmembrane helix</keyword>
<organism evidence="7 8">
    <name type="scientific">Apiospora hydei</name>
    <dbReference type="NCBI Taxonomy" id="1337664"/>
    <lineage>
        <taxon>Eukaryota</taxon>
        <taxon>Fungi</taxon>
        <taxon>Dikarya</taxon>
        <taxon>Ascomycota</taxon>
        <taxon>Pezizomycotina</taxon>
        <taxon>Sordariomycetes</taxon>
        <taxon>Xylariomycetidae</taxon>
        <taxon>Amphisphaeriales</taxon>
        <taxon>Apiosporaceae</taxon>
        <taxon>Apiospora</taxon>
    </lineage>
</organism>
<dbReference type="CDD" id="cd11062">
    <property type="entry name" value="CYP58-like"/>
    <property type="match status" value="1"/>
</dbReference>
<dbReference type="Pfam" id="PF00067">
    <property type="entry name" value="p450"/>
    <property type="match status" value="1"/>
</dbReference>
<keyword evidence="4 5" id="KW-0408">Iron</keyword>
<dbReference type="PANTHER" id="PTHR24305">
    <property type="entry name" value="CYTOCHROME P450"/>
    <property type="match status" value="1"/>
</dbReference>
<comment type="cofactor">
    <cofactor evidence="1">
        <name>heme</name>
        <dbReference type="ChEBI" id="CHEBI:30413"/>
    </cofactor>
</comment>
<keyword evidence="3 5" id="KW-0479">Metal-binding</keyword>
<evidence type="ECO:0000256" key="5">
    <source>
        <dbReference type="RuleBase" id="RU000461"/>
    </source>
</evidence>
<evidence type="ECO:0000256" key="2">
    <source>
        <dbReference type="ARBA" id="ARBA00022617"/>
    </source>
</evidence>
<dbReference type="InterPro" id="IPR002401">
    <property type="entry name" value="Cyt_P450_E_grp-I"/>
</dbReference>
<dbReference type="RefSeq" id="XP_066661911.1">
    <property type="nucleotide sequence ID" value="XM_066816219.1"/>
</dbReference>
<dbReference type="InterPro" id="IPR001128">
    <property type="entry name" value="Cyt_P450"/>
</dbReference>
<dbReference type="GeneID" id="92049279"/>
<evidence type="ECO:0000256" key="6">
    <source>
        <dbReference type="SAM" id="Phobius"/>
    </source>
</evidence>
<proteinExistence type="inferred from homology"/>
<comment type="similarity">
    <text evidence="5">Belongs to the cytochrome P450 family.</text>
</comment>